<dbReference type="FunFam" id="1.25.40.340:FF:000001">
    <property type="entry name" value="Dihydroxyacetone kinase 1"/>
    <property type="match status" value="1"/>
</dbReference>
<comment type="catalytic activity">
    <reaction evidence="10">
        <text>dihydroxyacetone + ATP = dihydroxyacetone phosphate + ADP + H(+)</text>
        <dbReference type="Rhea" id="RHEA:15773"/>
        <dbReference type="ChEBI" id="CHEBI:15378"/>
        <dbReference type="ChEBI" id="CHEBI:16016"/>
        <dbReference type="ChEBI" id="CHEBI:30616"/>
        <dbReference type="ChEBI" id="CHEBI:57642"/>
        <dbReference type="ChEBI" id="CHEBI:456216"/>
        <dbReference type="EC" id="2.7.1.29"/>
    </reaction>
</comment>
<dbReference type="PROSITE" id="PS51481">
    <property type="entry name" value="DHAK"/>
    <property type="match status" value="1"/>
</dbReference>
<dbReference type="EMBL" id="BRPK01000006">
    <property type="protein sequence ID" value="GLB39179.1"/>
    <property type="molecule type" value="Genomic_DNA"/>
</dbReference>
<dbReference type="GO" id="GO:0019563">
    <property type="term" value="P:glycerol catabolic process"/>
    <property type="evidence" value="ECO:0007669"/>
    <property type="project" value="TreeGrafter"/>
</dbReference>
<evidence type="ECO:0000256" key="8">
    <source>
        <dbReference type="ARBA" id="ARBA00022840"/>
    </source>
</evidence>
<accession>A0A9P3PPI6</accession>
<evidence type="ECO:0000259" key="11">
    <source>
        <dbReference type="PROSITE" id="PS51480"/>
    </source>
</evidence>
<evidence type="ECO:0000313" key="14">
    <source>
        <dbReference type="Proteomes" id="UP001063166"/>
    </source>
</evidence>
<dbReference type="Pfam" id="PF02733">
    <property type="entry name" value="Dak1"/>
    <property type="match status" value="1"/>
</dbReference>
<dbReference type="PANTHER" id="PTHR28629:SF4">
    <property type="entry name" value="TRIOKINASE_FMN CYCLASE"/>
    <property type="match status" value="1"/>
</dbReference>
<keyword evidence="14" id="KW-1185">Reference proteome</keyword>
<dbReference type="PROSITE" id="PS51480">
    <property type="entry name" value="DHAL"/>
    <property type="match status" value="1"/>
</dbReference>
<comment type="catalytic activity">
    <reaction evidence="9">
        <text>D-glyceraldehyde + ATP = D-glyceraldehyde 3-phosphate + ADP + H(+)</text>
        <dbReference type="Rhea" id="RHEA:13941"/>
        <dbReference type="ChEBI" id="CHEBI:15378"/>
        <dbReference type="ChEBI" id="CHEBI:17378"/>
        <dbReference type="ChEBI" id="CHEBI:30616"/>
        <dbReference type="ChEBI" id="CHEBI:59776"/>
        <dbReference type="ChEBI" id="CHEBI:456216"/>
        <dbReference type="EC" id="2.7.1.28"/>
    </reaction>
</comment>
<evidence type="ECO:0000313" key="13">
    <source>
        <dbReference type="EMBL" id="GLB39179.1"/>
    </source>
</evidence>
<dbReference type="Gene3D" id="3.30.1180.20">
    <property type="entry name" value="Dihydroxyacetone kinase, domain 2"/>
    <property type="match status" value="1"/>
</dbReference>
<sequence length="646" mass="67821">MSTKHVFNSTDDLVLRSLRGAVALNPSLKLHSASKSVYVALGVDPLAIQTRSASYPAVAVISGGGAGHEPAHAGYTGRGMLAASVSGDVFASPSAKQIFQTIHLASLFGATASGTGQDSDQPYRDVLVIINNYTGDRLNFGLAIEKALASSRMKIESVVVADDVSLLRPASESGSQTRKSLVGARGLGGNILVCKILGAFAESGANLARVKCLGDAVVHNLASVAVGLEHCHVPGRAISDAMKLKDDECEIGLGLHNEPGVTRKPMEGPEGLVEELLGLIMRSREGNGDAFLRLPEIDGEKDTKGDKVVLLVNNLGGISQLETGAAVDEVIKQLADVGVYPARVYSSTYMTSLNAPGFSISLLNVSAVYRQLESSPDWDADVDILNLLDEPTEAYAWVGARTHWPMKPLPPHARLKEETAVSPSAPPPIKGISESQAASDKIKHCITSACLSVLSHEKNLTDFDTILGDGDCGQTFAAGAKAIYGFVKDENANVDGMTVYELTRCVGEVLEDNMGGTIGALFAIFFTAVSAALTDIQQPPTSRQWGEVLTVGLKALEKHTPAKPGDRTLIDALSPFCIALSRGNTLEQAVEAARIGAESTRSMQAVLGRAAYVNVPRDASVLPPDPGAWGVLAIVEGLSRGLSGSP</sequence>
<dbReference type="GO" id="GO:0005829">
    <property type="term" value="C:cytosol"/>
    <property type="evidence" value="ECO:0007669"/>
    <property type="project" value="TreeGrafter"/>
</dbReference>
<dbReference type="GO" id="GO:0005524">
    <property type="term" value="F:ATP binding"/>
    <property type="evidence" value="ECO:0007669"/>
    <property type="project" value="UniProtKB-KW"/>
</dbReference>
<evidence type="ECO:0000259" key="12">
    <source>
        <dbReference type="PROSITE" id="PS51481"/>
    </source>
</evidence>
<dbReference type="GO" id="GO:0050354">
    <property type="term" value="F:triokinase activity"/>
    <property type="evidence" value="ECO:0007669"/>
    <property type="project" value="UniProtKB-EC"/>
</dbReference>
<dbReference type="Gene3D" id="3.40.50.10440">
    <property type="entry name" value="Dihydroxyacetone kinase, domain 1"/>
    <property type="match status" value="1"/>
</dbReference>
<dbReference type="FunFam" id="3.40.50.10440:FF:000001">
    <property type="entry name" value="Dihydroxyacetone kinase, DhaK subunit"/>
    <property type="match status" value="1"/>
</dbReference>
<evidence type="ECO:0000256" key="10">
    <source>
        <dbReference type="ARBA" id="ARBA00048898"/>
    </source>
</evidence>
<comment type="caution">
    <text evidence="13">The sequence shown here is derived from an EMBL/GenBank/DDBJ whole genome shotgun (WGS) entry which is preliminary data.</text>
</comment>
<keyword evidence="8" id="KW-0067">ATP-binding</keyword>
<dbReference type="AlphaFoldDB" id="A0A9P3PPI6"/>
<dbReference type="SUPFAM" id="SSF101473">
    <property type="entry name" value="DhaL-like"/>
    <property type="match status" value="1"/>
</dbReference>
<comment type="similarity">
    <text evidence="3">Belongs to the dihydroxyacetone kinase (DAK) family.</text>
</comment>
<comment type="pathway">
    <text evidence="2">Polyol metabolism; glycerol fermentation; glycerone phosphate from glycerol (oxidative route): step 2/2.</text>
</comment>
<evidence type="ECO:0000256" key="4">
    <source>
        <dbReference type="ARBA" id="ARBA00022679"/>
    </source>
</evidence>
<keyword evidence="5" id="KW-0547">Nucleotide-binding</keyword>
<evidence type="ECO:0000256" key="9">
    <source>
        <dbReference type="ARBA" id="ARBA00047974"/>
    </source>
</evidence>
<proteinExistence type="inferred from homology"/>
<evidence type="ECO:0000256" key="1">
    <source>
        <dbReference type="ARBA" id="ARBA00003264"/>
    </source>
</evidence>
<evidence type="ECO:0000256" key="3">
    <source>
        <dbReference type="ARBA" id="ARBA00008757"/>
    </source>
</evidence>
<dbReference type="SUPFAM" id="SSF82549">
    <property type="entry name" value="DAK1/DegV-like"/>
    <property type="match status" value="1"/>
</dbReference>
<comment type="function">
    <text evidence="1">Catalyzes both the phosphorylation of dihydroxyacetone and of glyceraldehyde.</text>
</comment>
<evidence type="ECO:0000256" key="5">
    <source>
        <dbReference type="ARBA" id="ARBA00022741"/>
    </source>
</evidence>
<evidence type="ECO:0000256" key="2">
    <source>
        <dbReference type="ARBA" id="ARBA00004778"/>
    </source>
</evidence>
<evidence type="ECO:0000256" key="6">
    <source>
        <dbReference type="ARBA" id="ARBA00022777"/>
    </source>
</evidence>
<keyword evidence="7" id="KW-0319">Glycerol metabolism</keyword>
<dbReference type="Pfam" id="PF02734">
    <property type="entry name" value="Dak2"/>
    <property type="match status" value="1"/>
</dbReference>
<dbReference type="Gene3D" id="1.25.40.340">
    <property type="match status" value="1"/>
</dbReference>
<dbReference type="InterPro" id="IPR050861">
    <property type="entry name" value="Dihydroxyacetone_Kinase"/>
</dbReference>
<protein>
    <submittedName>
        <fullName evidence="13">Dak2</fullName>
    </submittedName>
</protein>
<dbReference type="GO" id="GO:0004371">
    <property type="term" value="F:glycerone kinase activity"/>
    <property type="evidence" value="ECO:0007669"/>
    <property type="project" value="UniProtKB-EC"/>
</dbReference>
<dbReference type="PANTHER" id="PTHR28629">
    <property type="entry name" value="TRIOKINASE/FMN CYCLASE"/>
    <property type="match status" value="1"/>
</dbReference>
<dbReference type="InterPro" id="IPR004007">
    <property type="entry name" value="DhaL_dom"/>
</dbReference>
<dbReference type="FunFam" id="3.30.1180.20:FF:000001">
    <property type="entry name" value="Dihydroxyacetone kinase 1"/>
    <property type="match status" value="1"/>
</dbReference>
<dbReference type="Proteomes" id="UP001063166">
    <property type="component" value="Unassembled WGS sequence"/>
</dbReference>
<dbReference type="SMART" id="SM01120">
    <property type="entry name" value="Dak2"/>
    <property type="match status" value="1"/>
</dbReference>
<dbReference type="OrthoDB" id="1724672at2759"/>
<keyword evidence="6" id="KW-0418">Kinase</keyword>
<dbReference type="InterPro" id="IPR004006">
    <property type="entry name" value="DhaK_dom"/>
</dbReference>
<gene>
    <name evidence="13" type="ORF">LshimejAT787_0603410</name>
</gene>
<feature type="domain" description="DhaK" evidence="12">
    <location>
        <begin position="9"/>
        <end position="397"/>
    </location>
</feature>
<feature type="domain" description="DhaL" evidence="11">
    <location>
        <begin position="440"/>
        <end position="640"/>
    </location>
</feature>
<dbReference type="InterPro" id="IPR036117">
    <property type="entry name" value="DhaL_dom_sf"/>
</dbReference>
<keyword evidence="4" id="KW-0808">Transferase</keyword>
<organism evidence="13 14">
    <name type="scientific">Lyophyllum shimeji</name>
    <name type="common">Hon-shimeji</name>
    <name type="synonym">Tricholoma shimeji</name>
    <dbReference type="NCBI Taxonomy" id="47721"/>
    <lineage>
        <taxon>Eukaryota</taxon>
        <taxon>Fungi</taxon>
        <taxon>Dikarya</taxon>
        <taxon>Basidiomycota</taxon>
        <taxon>Agaricomycotina</taxon>
        <taxon>Agaricomycetes</taxon>
        <taxon>Agaricomycetidae</taxon>
        <taxon>Agaricales</taxon>
        <taxon>Tricholomatineae</taxon>
        <taxon>Lyophyllaceae</taxon>
        <taxon>Lyophyllum</taxon>
    </lineage>
</organism>
<name>A0A9P3PPI6_LYOSH</name>
<evidence type="ECO:0000256" key="7">
    <source>
        <dbReference type="ARBA" id="ARBA00022798"/>
    </source>
</evidence>
<reference evidence="13" key="1">
    <citation type="submission" date="2022-07" db="EMBL/GenBank/DDBJ databases">
        <title>The genome of Lyophyllum shimeji provides insight into the initial evolution of ectomycorrhizal fungal genome.</title>
        <authorList>
            <person name="Kobayashi Y."/>
            <person name="Shibata T."/>
            <person name="Hirakawa H."/>
            <person name="Shigenobu S."/>
            <person name="Nishiyama T."/>
            <person name="Yamada A."/>
            <person name="Hasebe M."/>
            <person name="Kawaguchi M."/>
        </authorList>
    </citation>
    <scope>NUCLEOTIDE SEQUENCE</scope>
    <source>
        <strain evidence="13">AT787</strain>
    </source>
</reference>